<feature type="chain" id="PRO_5046437856" description="Beta-lactamase" evidence="1">
    <location>
        <begin position="19"/>
        <end position="236"/>
    </location>
</feature>
<dbReference type="EMBL" id="JBHRTO010000002">
    <property type="protein sequence ID" value="MFC3182473.1"/>
    <property type="molecule type" value="Genomic_DNA"/>
</dbReference>
<organism evidence="2 3">
    <name type="scientific">Cypionkella sinensis</name>
    <dbReference type="NCBI Taxonomy" id="1756043"/>
    <lineage>
        <taxon>Bacteria</taxon>
        <taxon>Pseudomonadati</taxon>
        <taxon>Pseudomonadota</taxon>
        <taxon>Alphaproteobacteria</taxon>
        <taxon>Rhodobacterales</taxon>
        <taxon>Paracoccaceae</taxon>
        <taxon>Cypionkella</taxon>
    </lineage>
</organism>
<evidence type="ECO:0000256" key="1">
    <source>
        <dbReference type="SAM" id="SignalP"/>
    </source>
</evidence>
<evidence type="ECO:0000313" key="2">
    <source>
        <dbReference type="EMBL" id="MFC3182473.1"/>
    </source>
</evidence>
<protein>
    <recommendedName>
        <fullName evidence="4">Beta-lactamase</fullName>
    </recommendedName>
</protein>
<keyword evidence="3" id="KW-1185">Reference proteome</keyword>
<name>A0ABV7J8M8_9RHOB</name>
<dbReference type="Gene3D" id="1.25.40.10">
    <property type="entry name" value="Tetratricopeptide repeat domain"/>
    <property type="match status" value="1"/>
</dbReference>
<sequence>MTRATLLALLLATTPALADQTEREIAAQNALRAAAAQATSLPDSDALLAACPADIYASRRNLLRDMFQSDAPHSHSYCHDHAAACAEACKTDLDGKACLALAHALEMAGLPDLELPARRYHALACALGQASGCTNRGGGMRNVPAVGDPWWPEPATVQQETAKSDCLYRSFQAACTAGDSWGCAMLGQAQALGEGTAPDAVAARQHYLEACNLAKDKGFAACVFAREALDSLPPSP</sequence>
<reference evidence="3" key="1">
    <citation type="journal article" date="2019" name="Int. J. Syst. Evol. Microbiol.">
        <title>The Global Catalogue of Microorganisms (GCM) 10K type strain sequencing project: providing services to taxonomists for standard genome sequencing and annotation.</title>
        <authorList>
            <consortium name="The Broad Institute Genomics Platform"/>
            <consortium name="The Broad Institute Genome Sequencing Center for Infectious Disease"/>
            <person name="Wu L."/>
            <person name="Ma J."/>
        </authorList>
    </citation>
    <scope>NUCLEOTIDE SEQUENCE [LARGE SCALE GENOMIC DNA]</scope>
    <source>
        <strain evidence="3">KCTC 52039</strain>
    </source>
</reference>
<dbReference type="RefSeq" id="WP_380074140.1">
    <property type="nucleotide sequence ID" value="NZ_JBHRTO010000002.1"/>
</dbReference>
<comment type="caution">
    <text evidence="2">The sequence shown here is derived from an EMBL/GenBank/DDBJ whole genome shotgun (WGS) entry which is preliminary data.</text>
</comment>
<evidence type="ECO:0000313" key="3">
    <source>
        <dbReference type="Proteomes" id="UP001595547"/>
    </source>
</evidence>
<keyword evidence="1" id="KW-0732">Signal</keyword>
<dbReference type="Proteomes" id="UP001595547">
    <property type="component" value="Unassembled WGS sequence"/>
</dbReference>
<proteinExistence type="predicted"/>
<accession>A0ABV7J8M8</accession>
<feature type="signal peptide" evidence="1">
    <location>
        <begin position="1"/>
        <end position="18"/>
    </location>
</feature>
<gene>
    <name evidence="2" type="ORF">ACFOGH_15855</name>
</gene>
<evidence type="ECO:0008006" key="4">
    <source>
        <dbReference type="Google" id="ProtNLM"/>
    </source>
</evidence>
<dbReference type="InterPro" id="IPR011990">
    <property type="entry name" value="TPR-like_helical_dom_sf"/>
</dbReference>